<evidence type="ECO:0000313" key="12">
    <source>
        <dbReference type="Proteomes" id="UP001314263"/>
    </source>
</evidence>
<dbReference type="GO" id="GO:0030121">
    <property type="term" value="C:AP-1 adaptor complex"/>
    <property type="evidence" value="ECO:0007669"/>
    <property type="project" value="InterPro"/>
</dbReference>
<evidence type="ECO:0000256" key="4">
    <source>
        <dbReference type="ARBA" id="ARBA00022448"/>
    </source>
</evidence>
<evidence type="ECO:0000256" key="3">
    <source>
        <dbReference type="ARBA" id="ARBA00006613"/>
    </source>
</evidence>
<dbReference type="InterPro" id="IPR008153">
    <property type="entry name" value="GAE_dom"/>
</dbReference>
<comment type="subcellular location">
    <subcellularLocation>
        <location evidence="1">Cytoplasmic vesicle membrane</location>
    </subcellularLocation>
    <subcellularLocation>
        <location evidence="2">Golgi apparatus</location>
    </subcellularLocation>
</comment>
<organism evidence="11 12">
    <name type="scientific">Coccomyxa viridis</name>
    <dbReference type="NCBI Taxonomy" id="1274662"/>
    <lineage>
        <taxon>Eukaryota</taxon>
        <taxon>Viridiplantae</taxon>
        <taxon>Chlorophyta</taxon>
        <taxon>core chlorophytes</taxon>
        <taxon>Trebouxiophyceae</taxon>
        <taxon>Trebouxiophyceae incertae sedis</taxon>
        <taxon>Coccomyxaceae</taxon>
        <taxon>Coccomyxa</taxon>
    </lineage>
</organism>
<dbReference type="PIRSF" id="PIRSF037094">
    <property type="entry name" value="AP1_complex_gamma"/>
    <property type="match status" value="1"/>
</dbReference>
<dbReference type="Pfam" id="PF01602">
    <property type="entry name" value="Adaptin_N"/>
    <property type="match status" value="1"/>
</dbReference>
<evidence type="ECO:0000313" key="11">
    <source>
        <dbReference type="EMBL" id="CAK0782892.1"/>
    </source>
</evidence>
<evidence type="ECO:0000259" key="10">
    <source>
        <dbReference type="PROSITE" id="PS50180"/>
    </source>
</evidence>
<evidence type="ECO:0000256" key="6">
    <source>
        <dbReference type="ARBA" id="ARBA00023034"/>
    </source>
</evidence>
<sequence length="859" mass="92122">MSIRLRELIRSVRKCKTAAEERMVIAKESAALRNAFQEQDTTFRHRNVAKLMYIHMLGYPTHFGQMETLKLIAATGFAEKRMGYLGLMILLDERQEVLMLVTNSLKNDLNSKNQYTVGLALCALGNICSAEMARDLSPEIERLLSSSNSFIRKKAALCCMRVVRKVPDAIESFQDVAAKLLLDRHHGVLLTGVALMMEICAVDPAAVEAYRRHVPQLCNIMRSLLMSGFAPEHDVSGITDPFLQVKVLRLLRILGSGSASASDAMSDILAQVATNTEGARNAGNAILYECVQTIMGVESIGGLRVLAINILGRFLSNRDNNMRYVALNILAKVVSVDLQAVQRHRSTVVDCVKDADVSIRRRALDLVYALVNEGNIQSLTRELLDYLQVADAEFKPDLTAKIAALVQRFAPDKRWHFDSLLQVMVQAGEDVKDEVWKSFIVLLTNAPELHAYAARCLFRALRQHVATAQTSLLATATWYTGEYGELLVSRSKLLENEEALTVSEGEVVSLLESVLERTGISPQCKNYALTALMKLSVRFSGQAERIKGLIGQRRKDAVLESQARSVEYGQMFQYDALRPQLLEHMPPLDAAAYARSAAAAGKLDQAPAELAPTNGNIVKDLLSLDDDNDTPKASAAVPSSFAEDVLGGLGADSNGHAAAPAASGAAATDLLSLLDDSASSQPPPGAGPGAAAPPAQIALDLLNLDAGPPSAPPAGPSGSFDALGGLGDAFGAAAPASAPSFPAITAFSKDGVSVSFAFSKPPGQPHVTDITATYTNSDAAPVSGFSLQAAVPKFMQLRLDPASGNALGPQGSSTATQALHVTNTMHGQKPLVMRLRIAYTKNGDARLEQAEVKNFPAGL</sequence>
<keyword evidence="6 9" id="KW-0333">Golgi apparatus</keyword>
<dbReference type="FunFam" id="1.25.10.10:FF:000030">
    <property type="entry name" value="AP-1 complex subunit gamma"/>
    <property type="match status" value="1"/>
</dbReference>
<accession>A0AAV1I9K3</accession>
<dbReference type="Proteomes" id="UP001314263">
    <property type="component" value="Unassembled WGS sequence"/>
</dbReference>
<dbReference type="PROSITE" id="PS50180">
    <property type="entry name" value="GAE"/>
    <property type="match status" value="1"/>
</dbReference>
<dbReference type="InterPro" id="IPR016024">
    <property type="entry name" value="ARM-type_fold"/>
</dbReference>
<protein>
    <recommendedName>
        <fullName evidence="9">AP-1 complex subunit gamma</fullName>
    </recommendedName>
</protein>
<dbReference type="SUPFAM" id="SSF48371">
    <property type="entry name" value="ARM repeat"/>
    <property type="match status" value="1"/>
</dbReference>
<dbReference type="GO" id="GO:0016192">
    <property type="term" value="P:vesicle-mediated transport"/>
    <property type="evidence" value="ECO:0007669"/>
    <property type="project" value="InterPro"/>
</dbReference>
<keyword evidence="4 9" id="KW-0813">Transport</keyword>
<evidence type="ECO:0000256" key="9">
    <source>
        <dbReference type="PIRNR" id="PIRNR037094"/>
    </source>
</evidence>
<dbReference type="InterPro" id="IPR008152">
    <property type="entry name" value="Clathrin_a/b/g-adaptin_app_Ig"/>
</dbReference>
<dbReference type="AlphaFoldDB" id="A0AAV1I9K3"/>
<keyword evidence="7 9" id="KW-0472">Membrane</keyword>
<dbReference type="SUPFAM" id="SSF49348">
    <property type="entry name" value="Clathrin adaptor appendage domain"/>
    <property type="match status" value="1"/>
</dbReference>
<dbReference type="InterPro" id="IPR011989">
    <property type="entry name" value="ARM-like"/>
</dbReference>
<dbReference type="InterPro" id="IPR013041">
    <property type="entry name" value="Clathrin_app_Ig-like_sf"/>
</dbReference>
<dbReference type="PANTHER" id="PTHR22780">
    <property type="entry name" value="ADAPTIN, ALPHA/GAMMA/EPSILON"/>
    <property type="match status" value="1"/>
</dbReference>
<dbReference type="Gene3D" id="2.60.40.1230">
    <property type="match status" value="1"/>
</dbReference>
<dbReference type="Pfam" id="PF02883">
    <property type="entry name" value="Alpha_adaptinC2"/>
    <property type="match status" value="1"/>
</dbReference>
<dbReference type="InterPro" id="IPR050840">
    <property type="entry name" value="Adaptor_Complx_Large_Subunit"/>
</dbReference>
<proteinExistence type="inferred from homology"/>
<reference evidence="11 12" key="1">
    <citation type="submission" date="2023-10" db="EMBL/GenBank/DDBJ databases">
        <authorList>
            <person name="Maclean D."/>
            <person name="Macfadyen A."/>
        </authorList>
    </citation>
    <scope>NUCLEOTIDE SEQUENCE [LARGE SCALE GENOMIC DNA]</scope>
</reference>
<dbReference type="EMBL" id="CAUYUE010000007">
    <property type="protein sequence ID" value="CAK0782892.1"/>
    <property type="molecule type" value="Genomic_DNA"/>
</dbReference>
<comment type="caution">
    <text evidence="11">The sequence shown here is derived from an EMBL/GenBank/DDBJ whole genome shotgun (WGS) entry which is preliminary data.</text>
</comment>
<feature type="domain" description="GAE" evidence="10">
    <location>
        <begin position="739"/>
        <end position="856"/>
    </location>
</feature>
<dbReference type="SMART" id="SM00809">
    <property type="entry name" value="Alpha_adaptinC2"/>
    <property type="match status" value="1"/>
</dbReference>
<dbReference type="InterPro" id="IPR002553">
    <property type="entry name" value="Clathrin/coatomer_adapt-like_N"/>
</dbReference>
<gene>
    <name evidence="11" type="ORF">CVIRNUC_006087</name>
</gene>
<keyword evidence="8 9" id="KW-0968">Cytoplasmic vesicle</keyword>
<keyword evidence="12" id="KW-1185">Reference proteome</keyword>
<evidence type="ECO:0000256" key="5">
    <source>
        <dbReference type="ARBA" id="ARBA00022927"/>
    </source>
</evidence>
<comment type="similarity">
    <text evidence="3 9">Belongs to the adaptor complexes large subunit family.</text>
</comment>
<evidence type="ECO:0000256" key="2">
    <source>
        <dbReference type="ARBA" id="ARBA00004555"/>
    </source>
</evidence>
<dbReference type="InterPro" id="IPR017107">
    <property type="entry name" value="AP1_complex_gsu"/>
</dbReference>
<dbReference type="Gene3D" id="1.25.10.10">
    <property type="entry name" value="Leucine-rich Repeat Variant"/>
    <property type="match status" value="1"/>
</dbReference>
<keyword evidence="5 9" id="KW-0653">Protein transport</keyword>
<name>A0AAV1I9K3_9CHLO</name>
<evidence type="ECO:0000256" key="7">
    <source>
        <dbReference type="ARBA" id="ARBA00023136"/>
    </source>
</evidence>
<evidence type="ECO:0000256" key="8">
    <source>
        <dbReference type="ARBA" id="ARBA00023329"/>
    </source>
</evidence>
<dbReference type="GO" id="GO:0006886">
    <property type="term" value="P:intracellular protein transport"/>
    <property type="evidence" value="ECO:0007669"/>
    <property type="project" value="UniProtKB-UniRule"/>
</dbReference>
<evidence type="ECO:0000256" key="1">
    <source>
        <dbReference type="ARBA" id="ARBA00004156"/>
    </source>
</evidence>